<keyword evidence="2" id="KW-0378">Hydrolase</keyword>
<dbReference type="Proteomes" id="UP000002484">
    <property type="component" value="Chromosome"/>
</dbReference>
<dbReference type="InParanoid" id="E3IYP3"/>
<name>E3IYP3_PSEI1</name>
<dbReference type="EMBL" id="CP002299">
    <property type="protein sequence ID" value="ADP85114.1"/>
    <property type="molecule type" value="Genomic_DNA"/>
</dbReference>
<evidence type="ECO:0000259" key="1">
    <source>
        <dbReference type="SMART" id="SM00507"/>
    </source>
</evidence>
<dbReference type="GO" id="GO:0008270">
    <property type="term" value="F:zinc ion binding"/>
    <property type="evidence" value="ECO:0007669"/>
    <property type="project" value="InterPro"/>
</dbReference>
<proteinExistence type="predicted"/>
<dbReference type="OrthoDB" id="4578716at2"/>
<dbReference type="Pfam" id="PF01844">
    <property type="entry name" value="HNH"/>
    <property type="match status" value="1"/>
</dbReference>
<feature type="domain" description="HNH nuclease" evidence="1">
    <location>
        <begin position="99"/>
        <end position="156"/>
    </location>
</feature>
<keyword evidence="2" id="KW-0255">Endonuclease</keyword>
<dbReference type="RefSeq" id="WP_013428225.1">
    <property type="nucleotide sequence ID" value="NC_014666.1"/>
</dbReference>
<dbReference type="InterPro" id="IPR003615">
    <property type="entry name" value="HNH_nuc"/>
</dbReference>
<accession>E3IYP3</accession>
<evidence type="ECO:0000313" key="3">
    <source>
        <dbReference type="Proteomes" id="UP000002484"/>
    </source>
</evidence>
<dbReference type="Gene3D" id="1.10.30.50">
    <property type="match status" value="1"/>
</dbReference>
<keyword evidence="3" id="KW-1185">Reference proteome</keyword>
<dbReference type="CDD" id="cd00085">
    <property type="entry name" value="HNHc"/>
    <property type="match status" value="1"/>
</dbReference>
<organism evidence="2 3">
    <name type="scientific">Pseudofrankia inefficax (strain DSM 45817 / CECT 9037 / DDB 130130 / EuI1c)</name>
    <name type="common">Frankia inefficax</name>
    <dbReference type="NCBI Taxonomy" id="298654"/>
    <lineage>
        <taxon>Bacteria</taxon>
        <taxon>Bacillati</taxon>
        <taxon>Actinomycetota</taxon>
        <taxon>Actinomycetes</taxon>
        <taxon>Frankiales</taxon>
        <taxon>Frankiaceae</taxon>
        <taxon>Pseudofrankia</taxon>
    </lineage>
</organism>
<reference evidence="2 3" key="1">
    <citation type="submission" date="2010-10" db="EMBL/GenBank/DDBJ databases">
        <title>Complete sequence of Frankia sp. EuI1c.</title>
        <authorList>
            <consortium name="US DOE Joint Genome Institute"/>
            <person name="Lucas S."/>
            <person name="Copeland A."/>
            <person name="Lapidus A."/>
            <person name="Cheng J.-F."/>
            <person name="Bruce D."/>
            <person name="Goodwin L."/>
            <person name="Pitluck S."/>
            <person name="Chertkov O."/>
            <person name="Detter J.C."/>
            <person name="Han C."/>
            <person name="Tapia R."/>
            <person name="Land M."/>
            <person name="Hauser L."/>
            <person name="Jeffries C."/>
            <person name="Kyrpides N."/>
            <person name="Ivanova N."/>
            <person name="Mikhailova N."/>
            <person name="Beauchemin N."/>
            <person name="Sen A."/>
            <person name="Sur S.A."/>
            <person name="Gtari M."/>
            <person name="Wall L."/>
            <person name="Tisa L."/>
            <person name="Woyke T."/>
        </authorList>
    </citation>
    <scope>NUCLEOTIDE SEQUENCE [LARGE SCALE GENOMIC DNA]</scope>
    <source>
        <strain evidence="3">DSM 45817 / CECT 9037 / EuI1c</strain>
    </source>
</reference>
<dbReference type="SMART" id="SM00507">
    <property type="entry name" value="HNHc"/>
    <property type="match status" value="1"/>
</dbReference>
<dbReference type="eggNOG" id="COG1403">
    <property type="taxonomic scope" value="Bacteria"/>
</dbReference>
<dbReference type="InterPro" id="IPR002711">
    <property type="entry name" value="HNH"/>
</dbReference>
<dbReference type="REBASE" id="28771">
    <property type="entry name" value="FspEUIORF7149P"/>
</dbReference>
<dbReference type="HOGENOM" id="CLU_1259896_0_0_11"/>
<dbReference type="GO" id="GO:0003676">
    <property type="term" value="F:nucleic acid binding"/>
    <property type="evidence" value="ECO:0007669"/>
    <property type="project" value="InterPro"/>
</dbReference>
<dbReference type="GO" id="GO:0004519">
    <property type="term" value="F:endonuclease activity"/>
    <property type="evidence" value="ECO:0007669"/>
    <property type="project" value="UniProtKB-KW"/>
</dbReference>
<protein>
    <submittedName>
        <fullName evidence="2">HNH endonuclease</fullName>
    </submittedName>
</protein>
<sequence>MTDELFPIPEPLVRPVIALPPHLKELIDLLPLNTPVHRRDLEAKYGRSNYARRIRKIISEYGWEIESRRQSEGANDDWYIRRSDGPVRPQRIRREVPRRSRETVYRRDDWICQICRMKTDPERGSLVPQCDHKIPADRGGDSDEENLQTLCTRCNLKKRQACGGCALASCADCPFAYPEKFDDVLILHLDREHLKRIMTTAYARNVTASAVVSDLSDLL</sequence>
<gene>
    <name evidence="2" type="ordered locus">FraEuI1c_7150</name>
</gene>
<dbReference type="KEGG" id="fri:FraEuI1c_7150"/>
<dbReference type="AlphaFoldDB" id="E3IYP3"/>
<keyword evidence="2" id="KW-0540">Nuclease</keyword>
<evidence type="ECO:0000313" key="2">
    <source>
        <dbReference type="EMBL" id="ADP85114.1"/>
    </source>
</evidence>